<evidence type="ECO:0000256" key="8">
    <source>
        <dbReference type="ARBA" id="ARBA00022679"/>
    </source>
</evidence>
<evidence type="ECO:0000313" key="20">
    <source>
        <dbReference type="Proteomes" id="UP000735302"/>
    </source>
</evidence>
<evidence type="ECO:0000256" key="16">
    <source>
        <dbReference type="ARBA" id="ARBA00032693"/>
    </source>
</evidence>
<evidence type="ECO:0000256" key="5">
    <source>
        <dbReference type="ARBA" id="ARBA00012464"/>
    </source>
</evidence>
<proteinExistence type="inferred from homology"/>
<dbReference type="InterPro" id="IPR008829">
    <property type="entry name" value="SepSecS/SepCysS"/>
</dbReference>
<keyword evidence="11" id="KW-0648">Protein biosynthesis</keyword>
<dbReference type="EC" id="2.9.1.2" evidence="5"/>
<dbReference type="EMBL" id="BLXT01008339">
    <property type="protein sequence ID" value="GFO47620.1"/>
    <property type="molecule type" value="Genomic_DNA"/>
</dbReference>
<keyword evidence="18" id="KW-0812">Transmembrane</keyword>
<name>A0AAV4DTZ6_9GAST</name>
<evidence type="ECO:0000256" key="15">
    <source>
        <dbReference type="ARBA" id="ARBA00032048"/>
    </source>
</evidence>
<keyword evidence="7" id="KW-0820">tRNA-binding</keyword>
<dbReference type="PANTHER" id="PTHR12944:SF2">
    <property type="entry name" value="O-PHOSPHOSERYL-TRNA(SEC) SELENIUM TRANSFERASE"/>
    <property type="match status" value="1"/>
</dbReference>
<dbReference type="Proteomes" id="UP000735302">
    <property type="component" value="Unassembled WGS sequence"/>
</dbReference>
<dbReference type="SUPFAM" id="SSF53383">
    <property type="entry name" value="PLP-dependent transferases"/>
    <property type="match status" value="1"/>
</dbReference>
<comment type="cofactor">
    <cofactor evidence="1">
        <name>pyridoxal 5'-phosphate</name>
        <dbReference type="ChEBI" id="CHEBI:597326"/>
    </cofactor>
</comment>
<comment type="function">
    <text evidence="2">Converts O-phosphoseryl-tRNA(Sec) to selenocysteinyl-tRNA(Sec) required for selenoprotein biosynthesis.</text>
</comment>
<comment type="catalytic activity">
    <reaction evidence="17">
        <text>O-phospho-L-seryl-tRNA(Sec) + selenophosphate + H2O = L-selenocysteinyl-tRNA(Sec) + 2 phosphate</text>
        <dbReference type="Rhea" id="RHEA:25041"/>
        <dbReference type="Rhea" id="RHEA-COMP:9743"/>
        <dbReference type="Rhea" id="RHEA-COMP:9947"/>
        <dbReference type="ChEBI" id="CHEBI:15377"/>
        <dbReference type="ChEBI" id="CHEBI:16144"/>
        <dbReference type="ChEBI" id="CHEBI:43474"/>
        <dbReference type="ChEBI" id="CHEBI:78551"/>
        <dbReference type="ChEBI" id="CHEBI:78573"/>
        <dbReference type="EC" id="2.9.1.2"/>
    </reaction>
</comment>
<dbReference type="AlphaFoldDB" id="A0AAV4DTZ6"/>
<keyword evidence="9" id="KW-0694">RNA-binding</keyword>
<dbReference type="InterPro" id="IPR015424">
    <property type="entry name" value="PyrdxlP-dep_Trfase"/>
</dbReference>
<dbReference type="PANTHER" id="PTHR12944">
    <property type="entry name" value="SOLUBLE LIVER ANTIGEN/LIVER PANCREAS ANTIGEN"/>
    <property type="match status" value="1"/>
</dbReference>
<feature type="transmembrane region" description="Helical" evidence="18">
    <location>
        <begin position="16"/>
        <end position="33"/>
    </location>
</feature>
<evidence type="ECO:0000256" key="3">
    <source>
        <dbReference type="ARBA" id="ARBA00004822"/>
    </source>
</evidence>
<evidence type="ECO:0000256" key="13">
    <source>
        <dbReference type="ARBA" id="ARBA00026053"/>
    </source>
</evidence>
<evidence type="ECO:0000256" key="6">
    <source>
        <dbReference type="ARBA" id="ARBA00021963"/>
    </source>
</evidence>
<evidence type="ECO:0000256" key="18">
    <source>
        <dbReference type="SAM" id="Phobius"/>
    </source>
</evidence>
<keyword evidence="10" id="KW-0663">Pyridoxal phosphate</keyword>
<protein>
    <recommendedName>
        <fullName evidence="6">O-phosphoseryl-tRNA(Sec) selenium transferase</fullName>
        <ecNumber evidence="5">2.9.1.2</ecNumber>
    </recommendedName>
    <alternativeName>
        <fullName evidence="14">Selenocysteine synthase</fullName>
    </alternativeName>
    <alternativeName>
        <fullName evidence="15">Selenocysteinyl-tRNA(Sec) synthase</fullName>
    </alternativeName>
    <alternativeName>
        <fullName evidence="16">Sep-tRNA:Sec-tRNA synthase</fullName>
    </alternativeName>
</protein>
<comment type="similarity">
    <text evidence="4">Belongs to the SepSecS family.</text>
</comment>
<dbReference type="GO" id="GO:0000049">
    <property type="term" value="F:tRNA binding"/>
    <property type="evidence" value="ECO:0007669"/>
    <property type="project" value="UniProtKB-KW"/>
</dbReference>
<sequence>MDIIKLSGIKSVKNGFVVPVATGMALVLCMLTLKLKRPEAKYVLWPRSDQKSCFKSIITAGLVPVVIENLLAGDELRTDIAAILKKIQELGANNILCVMSTTSCFAPRAPDKLEEISALCKEYDIPHLVNNAYGLQSSKCTHLLQQAAHIGSVNAFVQWLNKNFMVPVGGSIIAGFDKDFINEIGKTYPGRASATPSVDLFITLLSLGANGYQQLLDERKEMYAYLASALEKCAGKFGERRLNTKNNPISQGIL</sequence>
<evidence type="ECO:0000256" key="2">
    <source>
        <dbReference type="ARBA" id="ARBA00002552"/>
    </source>
</evidence>
<dbReference type="GO" id="GO:0001717">
    <property type="term" value="P:conversion of seryl-tRNAsec to selenocys-tRNAsec"/>
    <property type="evidence" value="ECO:0007669"/>
    <property type="project" value="InterPro"/>
</dbReference>
<keyword evidence="8 19" id="KW-0808">Transferase</keyword>
<evidence type="ECO:0000256" key="17">
    <source>
        <dbReference type="ARBA" id="ARBA00048808"/>
    </source>
</evidence>
<evidence type="ECO:0000256" key="4">
    <source>
        <dbReference type="ARBA" id="ARBA00007037"/>
    </source>
</evidence>
<dbReference type="InterPro" id="IPR019872">
    <property type="entry name" value="Sec-tRNA_Se_transferase"/>
</dbReference>
<evidence type="ECO:0000256" key="12">
    <source>
        <dbReference type="ARBA" id="ARBA00023266"/>
    </source>
</evidence>
<dbReference type="GO" id="GO:0001514">
    <property type="term" value="P:selenocysteine incorporation"/>
    <property type="evidence" value="ECO:0007669"/>
    <property type="project" value="TreeGrafter"/>
</dbReference>
<reference evidence="19 20" key="1">
    <citation type="journal article" date="2021" name="Elife">
        <title>Chloroplast acquisition without the gene transfer in kleptoplastic sea slugs, Plakobranchus ocellatus.</title>
        <authorList>
            <person name="Maeda T."/>
            <person name="Takahashi S."/>
            <person name="Yoshida T."/>
            <person name="Shimamura S."/>
            <person name="Takaki Y."/>
            <person name="Nagai Y."/>
            <person name="Toyoda A."/>
            <person name="Suzuki Y."/>
            <person name="Arimoto A."/>
            <person name="Ishii H."/>
            <person name="Satoh N."/>
            <person name="Nishiyama T."/>
            <person name="Hasebe M."/>
            <person name="Maruyama T."/>
            <person name="Minagawa J."/>
            <person name="Obokata J."/>
            <person name="Shigenobu S."/>
        </authorList>
    </citation>
    <scope>NUCLEOTIDE SEQUENCE [LARGE SCALE GENOMIC DNA]</scope>
</reference>
<evidence type="ECO:0000313" key="19">
    <source>
        <dbReference type="EMBL" id="GFO47620.1"/>
    </source>
</evidence>
<accession>A0AAV4DTZ6</accession>
<evidence type="ECO:0000256" key="1">
    <source>
        <dbReference type="ARBA" id="ARBA00001933"/>
    </source>
</evidence>
<keyword evidence="18" id="KW-1133">Transmembrane helix</keyword>
<comment type="caution">
    <text evidence="19">The sequence shown here is derived from an EMBL/GenBank/DDBJ whole genome shotgun (WGS) entry which is preliminary data.</text>
</comment>
<keyword evidence="18" id="KW-0472">Membrane</keyword>
<evidence type="ECO:0000256" key="7">
    <source>
        <dbReference type="ARBA" id="ARBA00022555"/>
    </source>
</evidence>
<evidence type="ECO:0000256" key="11">
    <source>
        <dbReference type="ARBA" id="ARBA00022917"/>
    </source>
</evidence>
<comment type="subunit">
    <text evidence="13">Homotetramer formed by a catalytic dimer and a non-catalytic dimer serving as a binding platform that orients tRNASec for catalysis. Each tetramer binds the CCA ends of two tRNAs which point to the active sites of the catalytic dimer.</text>
</comment>
<comment type="pathway">
    <text evidence="3">Aminoacyl-tRNA biosynthesis; selenocysteinyl-tRNA(Sec) biosynthesis; selenocysteinyl-tRNA(Sec) from L-seryl-tRNA(Sec) (archaeal/eukaryal route): step 2/2.</text>
</comment>
<keyword evidence="20" id="KW-1185">Reference proteome</keyword>
<dbReference type="NCBIfam" id="TIGR03531">
    <property type="entry name" value="selenium_SpcS"/>
    <property type="match status" value="1"/>
</dbReference>
<keyword evidence="12" id="KW-0711">Selenium</keyword>
<dbReference type="Pfam" id="PF05889">
    <property type="entry name" value="SepSecS"/>
    <property type="match status" value="1"/>
</dbReference>
<evidence type="ECO:0000256" key="10">
    <source>
        <dbReference type="ARBA" id="ARBA00022898"/>
    </source>
</evidence>
<organism evidence="19 20">
    <name type="scientific">Plakobranchus ocellatus</name>
    <dbReference type="NCBI Taxonomy" id="259542"/>
    <lineage>
        <taxon>Eukaryota</taxon>
        <taxon>Metazoa</taxon>
        <taxon>Spiralia</taxon>
        <taxon>Lophotrochozoa</taxon>
        <taxon>Mollusca</taxon>
        <taxon>Gastropoda</taxon>
        <taxon>Heterobranchia</taxon>
        <taxon>Euthyneura</taxon>
        <taxon>Panpulmonata</taxon>
        <taxon>Sacoglossa</taxon>
        <taxon>Placobranchoidea</taxon>
        <taxon>Plakobranchidae</taxon>
        <taxon>Plakobranchus</taxon>
    </lineage>
</organism>
<dbReference type="InterPro" id="IPR015421">
    <property type="entry name" value="PyrdxlP-dep_Trfase_major"/>
</dbReference>
<evidence type="ECO:0000256" key="14">
    <source>
        <dbReference type="ARBA" id="ARBA00030669"/>
    </source>
</evidence>
<evidence type="ECO:0000256" key="9">
    <source>
        <dbReference type="ARBA" id="ARBA00022884"/>
    </source>
</evidence>
<gene>
    <name evidence="19" type="ORF">PoB_007412500</name>
</gene>
<dbReference type="Gene3D" id="3.40.640.10">
    <property type="entry name" value="Type I PLP-dependent aspartate aminotransferase-like (Major domain)"/>
    <property type="match status" value="1"/>
</dbReference>
<dbReference type="GO" id="GO:0098621">
    <property type="term" value="F:O-phosphoseryl-tRNA(Sec) selenium transferase activity"/>
    <property type="evidence" value="ECO:0007669"/>
    <property type="project" value="UniProtKB-EC"/>
</dbReference>